<evidence type="ECO:0000259" key="2">
    <source>
        <dbReference type="Pfam" id="PF13847"/>
    </source>
</evidence>
<sequence length="537" mass="59805">MFLMIEDIMTTNTNDVQQTIYSELGYKSMPFPYTTPATLEAYAALVGISAPNPKTARVLELGATYGGNIISQALFNPDATFVGIELSQEQVEKGNEVIANAGLTNVSLVQSDIASIGSEIGTFDYIIAHGVYSWVDDGVKDALLRLIDEHLAEDGIAYVSYNTYPGWHTMEEVRQLMMFSNRDKAQFNHKEKVLHGKTIGSIVGSQILKYDNLKERNSKFLGALRSVMQKDEYYVGHDHLEPNNDPVYFYQFNDHLGAHNLAYLCDADLTLSMVRSFDADIADTLDKLALNDHVAQEQYLDFMLDTTFRKSIICKAKHAESVTYDMGNPELVNSVPMRTIINSFTYTILFNEEALSMFENDIVRDTFQSIIKDGGQFNMIEALAIVKAANDAAKGDDASLEAAVNALYVAMAEHIVRGGLRFLKHLHSKAYYMEGQSFVPARFTKFVKALVESGTDIMYGATSENEAVENLSDEDLMFMEILNKPKAKSTIVNAIKKNIFGGAQAGQAKNQTAMAEAFYAELTKRMETLGYLENKIK</sequence>
<dbReference type="EMBL" id="LRQT01000043">
    <property type="protein sequence ID" value="KXA64000.1"/>
    <property type="molecule type" value="Genomic_DNA"/>
</dbReference>
<dbReference type="Pfam" id="PF13847">
    <property type="entry name" value="Methyltransf_31"/>
    <property type="match status" value="1"/>
</dbReference>
<feature type="domain" description="HI-0096-like winged helix" evidence="3">
    <location>
        <begin position="434"/>
        <end position="504"/>
    </location>
</feature>
<reference evidence="4 5" key="1">
    <citation type="submission" date="2016-01" db="EMBL/GenBank/DDBJ databases">
        <authorList>
            <person name="Oliw E.H."/>
        </authorList>
    </citation>
    <scope>NUCLEOTIDE SEQUENCE [LARGE SCALE GENOMIC DNA]</scope>
    <source>
        <strain evidence="4 5">CMW7756B</strain>
    </source>
</reference>
<organism evidence="4">
    <name type="scientific">Veillonella atypica</name>
    <dbReference type="NCBI Taxonomy" id="39777"/>
    <lineage>
        <taxon>Bacteria</taxon>
        <taxon>Bacillati</taxon>
        <taxon>Bacillota</taxon>
        <taxon>Negativicutes</taxon>
        <taxon>Veillonellales</taxon>
        <taxon>Veillonellaceae</taxon>
        <taxon>Veillonella</taxon>
    </lineage>
</organism>
<dbReference type="Pfam" id="PF10119">
    <property type="entry name" value="MethyTransf_Reg"/>
    <property type="match status" value="1"/>
</dbReference>
<dbReference type="InterPro" id="IPR050723">
    <property type="entry name" value="CFA/CMAS"/>
</dbReference>
<dbReference type="Proteomes" id="UP000070226">
    <property type="component" value="Unassembled WGS sequence"/>
</dbReference>
<dbReference type="PATRIC" id="fig|39777.7.peg.1070"/>
<dbReference type="InterPro" id="IPR018773">
    <property type="entry name" value="MeTrfase_reg_dom_prd"/>
</dbReference>
<dbReference type="STRING" id="39777.B7L28_07040"/>
<keyword evidence="4" id="KW-0489">Methyltransferase</keyword>
<feature type="domain" description="Methyltransferase regulatory" evidence="1">
    <location>
        <begin position="232"/>
        <end position="315"/>
    </location>
</feature>
<dbReference type="PANTHER" id="PTHR43667:SF2">
    <property type="entry name" value="FATTY ACID C-METHYL TRANSFERASE"/>
    <property type="match status" value="1"/>
</dbReference>
<dbReference type="SUPFAM" id="SSF53335">
    <property type="entry name" value="S-adenosyl-L-methionine-dependent methyltransferases"/>
    <property type="match status" value="1"/>
</dbReference>
<evidence type="ECO:0000259" key="1">
    <source>
        <dbReference type="Pfam" id="PF10119"/>
    </source>
</evidence>
<protein>
    <submittedName>
        <fullName evidence="4">Methyltransferase domain protein</fullName>
    </submittedName>
</protein>
<dbReference type="PANTHER" id="PTHR43667">
    <property type="entry name" value="CYCLOPROPANE-FATTY-ACYL-PHOSPHOLIPID SYNTHASE"/>
    <property type="match status" value="1"/>
</dbReference>
<dbReference type="GO" id="GO:0008168">
    <property type="term" value="F:methyltransferase activity"/>
    <property type="evidence" value="ECO:0007669"/>
    <property type="project" value="UniProtKB-KW"/>
</dbReference>
<keyword evidence="4" id="KW-0808">Transferase</keyword>
<name>A0A133S4K1_9FIRM</name>
<feature type="domain" description="Methyltransferase" evidence="2">
    <location>
        <begin position="55"/>
        <end position="183"/>
    </location>
</feature>
<dbReference type="Pfam" id="PF26433">
    <property type="entry name" value="WH_HI_0096"/>
    <property type="match status" value="1"/>
</dbReference>
<dbReference type="InterPro" id="IPR058854">
    <property type="entry name" value="HI_0096-like_WHD"/>
</dbReference>
<dbReference type="InterPro" id="IPR025714">
    <property type="entry name" value="Methyltranfer_dom"/>
</dbReference>
<accession>A0A133S4K1</accession>
<dbReference type="AlphaFoldDB" id="A0A133S4K1"/>
<dbReference type="InterPro" id="IPR029063">
    <property type="entry name" value="SAM-dependent_MTases_sf"/>
</dbReference>
<proteinExistence type="predicted"/>
<dbReference type="Gene3D" id="3.40.50.150">
    <property type="entry name" value="Vaccinia Virus protein VP39"/>
    <property type="match status" value="1"/>
</dbReference>
<dbReference type="GO" id="GO:0032259">
    <property type="term" value="P:methylation"/>
    <property type="evidence" value="ECO:0007669"/>
    <property type="project" value="UniProtKB-KW"/>
</dbReference>
<evidence type="ECO:0000313" key="4">
    <source>
        <dbReference type="EMBL" id="KXA64000.1"/>
    </source>
</evidence>
<dbReference type="CDD" id="cd02440">
    <property type="entry name" value="AdoMet_MTases"/>
    <property type="match status" value="1"/>
</dbReference>
<evidence type="ECO:0000313" key="5">
    <source>
        <dbReference type="Proteomes" id="UP000070226"/>
    </source>
</evidence>
<comment type="caution">
    <text evidence="4">The sequence shown here is derived from an EMBL/GenBank/DDBJ whole genome shotgun (WGS) entry which is preliminary data.</text>
</comment>
<gene>
    <name evidence="4" type="ORF">HMPREF3233_01103</name>
</gene>
<evidence type="ECO:0000259" key="3">
    <source>
        <dbReference type="Pfam" id="PF26433"/>
    </source>
</evidence>